<dbReference type="InterPro" id="IPR020097">
    <property type="entry name" value="PsdUridine_synth_TruA_a/b_dom"/>
</dbReference>
<evidence type="ECO:0000256" key="1">
    <source>
        <dbReference type="ARBA" id="ARBA00009375"/>
    </source>
</evidence>
<dbReference type="Gene3D" id="3.30.70.580">
    <property type="entry name" value="Pseudouridine synthase I, catalytic domain, N-terminal subdomain"/>
    <property type="match status" value="1"/>
</dbReference>
<comment type="subunit">
    <text evidence="4">Homodimer.</text>
</comment>
<dbReference type="PANTHER" id="PTHR11142">
    <property type="entry name" value="PSEUDOURIDYLATE SYNTHASE"/>
    <property type="match status" value="1"/>
</dbReference>
<evidence type="ECO:0000313" key="7">
    <source>
        <dbReference type="EMBL" id="MFC7746685.1"/>
    </source>
</evidence>
<sequence>MAKIKCVFSYDGTHFSGLQTQPHVRTVQGELEKALTKIHKGTHIPVYPSGRTDRGVHAKAQTAHFEPVFQLSPIEWKRALNSMLPADIFVAETAEVPASFHARFDVVEKEYRYYILNETEPDVFRRNYLFHFPHQLDVTRMQEAGHYLEGTHDFTTFASAKADIKGGRVRTLYDVSCQQDGGEIVIIVRGDGFLYNMVRIIAGTLLDSGRGRLEPSSIADMLAQKDRRFGGDTLPPQGLYLWQVTYDDTF</sequence>
<proteinExistence type="inferred from homology"/>
<dbReference type="EC" id="5.4.99.12" evidence="4"/>
<dbReference type="Proteomes" id="UP001596620">
    <property type="component" value="Unassembled WGS sequence"/>
</dbReference>
<keyword evidence="8" id="KW-1185">Reference proteome</keyword>
<keyword evidence="2 4" id="KW-0819">tRNA processing</keyword>
<keyword evidence="3 4" id="KW-0413">Isomerase</keyword>
<gene>
    <name evidence="4 7" type="primary">truA</name>
    <name evidence="7" type="ORF">ACFQU8_05445</name>
</gene>
<evidence type="ECO:0000313" key="8">
    <source>
        <dbReference type="Proteomes" id="UP001596620"/>
    </source>
</evidence>
<feature type="domain" description="Pseudouridine synthase I TruA alpha/beta" evidence="6">
    <location>
        <begin position="147"/>
        <end position="247"/>
    </location>
</feature>
<comment type="catalytic activity">
    <reaction evidence="4 5">
        <text>uridine(38/39/40) in tRNA = pseudouridine(38/39/40) in tRNA</text>
        <dbReference type="Rhea" id="RHEA:22376"/>
        <dbReference type="Rhea" id="RHEA-COMP:10085"/>
        <dbReference type="Rhea" id="RHEA-COMP:10087"/>
        <dbReference type="ChEBI" id="CHEBI:65314"/>
        <dbReference type="ChEBI" id="CHEBI:65315"/>
        <dbReference type="EC" id="5.4.99.12"/>
    </reaction>
</comment>
<dbReference type="SUPFAM" id="SSF55120">
    <property type="entry name" value="Pseudouridine synthase"/>
    <property type="match status" value="1"/>
</dbReference>
<feature type="binding site" evidence="4">
    <location>
        <position position="111"/>
    </location>
    <ligand>
        <name>substrate</name>
    </ligand>
</feature>
<dbReference type="InterPro" id="IPR001406">
    <property type="entry name" value="PsdUridine_synth_TruA"/>
</dbReference>
<name>A0ABW2UTU7_9BACI</name>
<dbReference type="RefSeq" id="WP_382358194.1">
    <property type="nucleotide sequence ID" value="NZ_JBHTGR010000008.1"/>
</dbReference>
<accession>A0ABW2UTU7</accession>
<dbReference type="Pfam" id="PF01416">
    <property type="entry name" value="PseudoU_synth_1"/>
    <property type="match status" value="2"/>
</dbReference>
<feature type="domain" description="Pseudouridine synthase I TruA alpha/beta" evidence="6">
    <location>
        <begin position="9"/>
        <end position="105"/>
    </location>
</feature>
<evidence type="ECO:0000256" key="4">
    <source>
        <dbReference type="HAMAP-Rule" id="MF_00171"/>
    </source>
</evidence>
<dbReference type="PIRSF" id="PIRSF001430">
    <property type="entry name" value="tRNA_psdUrid_synth"/>
    <property type="match status" value="1"/>
</dbReference>
<evidence type="ECO:0000256" key="3">
    <source>
        <dbReference type="ARBA" id="ARBA00023235"/>
    </source>
</evidence>
<dbReference type="CDD" id="cd02570">
    <property type="entry name" value="PseudoU_synth_EcTruA"/>
    <property type="match status" value="1"/>
</dbReference>
<protein>
    <recommendedName>
        <fullName evidence="4">tRNA pseudouridine synthase A</fullName>
        <ecNumber evidence="4">5.4.99.12</ecNumber>
    </recommendedName>
    <alternativeName>
        <fullName evidence="4">tRNA pseudouridine(38-40) synthase</fullName>
    </alternativeName>
    <alternativeName>
        <fullName evidence="4">tRNA pseudouridylate synthase I</fullName>
    </alternativeName>
    <alternativeName>
        <fullName evidence="4">tRNA-uridine isomerase I</fullName>
    </alternativeName>
</protein>
<evidence type="ECO:0000256" key="2">
    <source>
        <dbReference type="ARBA" id="ARBA00022694"/>
    </source>
</evidence>
<feature type="active site" description="Nucleophile" evidence="4">
    <location>
        <position position="53"/>
    </location>
</feature>
<dbReference type="HAMAP" id="MF_00171">
    <property type="entry name" value="TruA"/>
    <property type="match status" value="1"/>
</dbReference>
<dbReference type="Gene3D" id="3.30.70.660">
    <property type="entry name" value="Pseudouridine synthase I, catalytic domain, C-terminal subdomain"/>
    <property type="match status" value="1"/>
</dbReference>
<dbReference type="GO" id="GO:0160147">
    <property type="term" value="F:tRNA pseudouridine(38-40) synthase activity"/>
    <property type="evidence" value="ECO:0007669"/>
    <property type="project" value="UniProtKB-EC"/>
</dbReference>
<reference evidence="8" key="1">
    <citation type="journal article" date="2019" name="Int. J. Syst. Evol. Microbiol.">
        <title>The Global Catalogue of Microorganisms (GCM) 10K type strain sequencing project: providing services to taxonomists for standard genome sequencing and annotation.</title>
        <authorList>
            <consortium name="The Broad Institute Genomics Platform"/>
            <consortium name="The Broad Institute Genome Sequencing Center for Infectious Disease"/>
            <person name="Wu L."/>
            <person name="Ma J."/>
        </authorList>
    </citation>
    <scope>NUCLEOTIDE SEQUENCE [LARGE SCALE GENOMIC DNA]</scope>
    <source>
        <strain evidence="8">JCM 30234</strain>
    </source>
</reference>
<organism evidence="7 8">
    <name type="scientific">Lentibacillus kimchii</name>
    <dbReference type="NCBI Taxonomy" id="1542911"/>
    <lineage>
        <taxon>Bacteria</taxon>
        <taxon>Bacillati</taxon>
        <taxon>Bacillota</taxon>
        <taxon>Bacilli</taxon>
        <taxon>Bacillales</taxon>
        <taxon>Bacillaceae</taxon>
        <taxon>Lentibacillus</taxon>
    </lineage>
</organism>
<dbReference type="InterPro" id="IPR020095">
    <property type="entry name" value="PsdUridine_synth_TruA_C"/>
</dbReference>
<comment type="function">
    <text evidence="4">Formation of pseudouridine at positions 38, 39 and 40 in the anticodon stem and loop of transfer RNAs.</text>
</comment>
<comment type="caution">
    <text evidence="7">The sequence shown here is derived from an EMBL/GenBank/DDBJ whole genome shotgun (WGS) entry which is preliminary data.</text>
</comment>
<evidence type="ECO:0000256" key="5">
    <source>
        <dbReference type="RuleBase" id="RU003792"/>
    </source>
</evidence>
<dbReference type="PANTHER" id="PTHR11142:SF0">
    <property type="entry name" value="TRNA PSEUDOURIDINE SYNTHASE-LIKE 1"/>
    <property type="match status" value="1"/>
</dbReference>
<evidence type="ECO:0000259" key="6">
    <source>
        <dbReference type="Pfam" id="PF01416"/>
    </source>
</evidence>
<comment type="similarity">
    <text evidence="1 4 5">Belongs to the tRNA pseudouridine synthase TruA family.</text>
</comment>
<dbReference type="InterPro" id="IPR020103">
    <property type="entry name" value="PsdUridine_synth_cat_dom_sf"/>
</dbReference>
<dbReference type="EMBL" id="JBHTGR010000008">
    <property type="protein sequence ID" value="MFC7746685.1"/>
    <property type="molecule type" value="Genomic_DNA"/>
</dbReference>
<dbReference type="InterPro" id="IPR020094">
    <property type="entry name" value="TruA/RsuA/RluB/E/F_N"/>
</dbReference>
<comment type="caution">
    <text evidence="4">Lacks conserved residue(s) required for the propagation of feature annotation.</text>
</comment>
<dbReference type="NCBIfam" id="TIGR00071">
    <property type="entry name" value="hisT_truA"/>
    <property type="match status" value="1"/>
</dbReference>